<evidence type="ECO:0000256" key="2">
    <source>
        <dbReference type="SAM" id="Coils"/>
    </source>
</evidence>
<feature type="compositionally biased region" description="Low complexity" evidence="3">
    <location>
        <begin position="1007"/>
        <end position="1032"/>
    </location>
</feature>
<evidence type="ECO:0000259" key="4">
    <source>
        <dbReference type="Pfam" id="PF06428"/>
    </source>
</evidence>
<protein>
    <recommendedName>
        <fullName evidence="4">GDP/GTP exchange factor Sec2 N-terminal domain-containing protein</fullName>
    </recommendedName>
</protein>
<feature type="compositionally biased region" description="Low complexity" evidence="3">
    <location>
        <begin position="827"/>
        <end position="840"/>
    </location>
</feature>
<feature type="compositionally biased region" description="Polar residues" evidence="3">
    <location>
        <begin position="416"/>
        <end position="425"/>
    </location>
</feature>
<name>A0AAX4JNE6_9TREE</name>
<dbReference type="PANTHER" id="PTHR14430">
    <property type="entry name" value="RABIN3-RELATED"/>
    <property type="match status" value="1"/>
</dbReference>
<feature type="compositionally biased region" description="Basic and acidic residues" evidence="3">
    <location>
        <begin position="32"/>
        <end position="49"/>
    </location>
</feature>
<dbReference type="GO" id="GO:0070319">
    <property type="term" value="C:Golgi to plasma membrane transport vesicle"/>
    <property type="evidence" value="ECO:0007669"/>
    <property type="project" value="TreeGrafter"/>
</dbReference>
<evidence type="ECO:0000313" key="6">
    <source>
        <dbReference type="Proteomes" id="UP001355207"/>
    </source>
</evidence>
<sequence>MSESNGDKVEDKQDGSLGLDTNEPSQQQAQIDIEKSETGDKGELERKTEEDNDTLVVKHAHGDLEKPSPIILPKDLLNPHEADKLHAPDSPTTTLISSLREQLTLLSDQSVLLNHKLISSISKSADLEDELNELQSTHKNLNEKAKELEKEKNKWEESMNTGLLVERSQIKDEMQKLAQGLVEEERKRGTAEEKRREVENEVDDLTAKLFDQANAMVATERMSRAEAEARLKSTEENLAAAEAAVRDMQLHLQSLPPTAAITQPGSASSLPPHTSNDISSVIPERKITRKYLSTHIPYIEFIGFISHLRNLRPIKEISKNTFQPPLISILLTQPFLARTIIEDNDPTLRLDIAPDLGFLSRRSVTQAIISGDLIIEPVSLSTFLNQSSASTSIQDLNCSLCGKTIFNQQQVIQQSPATTNNSQFGPTPIHPQRPNSSNSSTSRFSLKPFFATTSSSTNVNASPSAPSHQAASPSQSPISSPALGPGNNNISSIYIFRIAKPQVQSSSGEKSDSKLYPLCRTGWCLERMRATCELWHFVRTGIIHVVWHGDDTTNNTNRLSGSSLSITGPVQDTNTSTSSATTEIPTPTNGEEGKIQQPPPLPQRKKSSWALGFKLSDKSTGGWTRGWKSGNATNSPPVSPSGEKRRESVGSLGAEKEDNNNKPSEDVGIGAGLGLGEALNIDKVKSSIELQKEGEAGKAEAKDVPVIQEPVLDESNKQEKEEEAVIDGTESPEKESNDNDQIQPPPLSRATSNISIPLSVNTDETGFHTPKGGQNDLPSSEDENDQHNNDEDKDTQRDEQKTPHPRPPPPPPINTEVERKDNVIDLSSPSSTTASPTKSGAPPPIPRRAAARNRLSQLSQGGSGANSPIITDSPINSQPPTPDRNKAKNDNADDDDDELSILKELRDELEQRKSEDIRRNNDDELVLKGEKDNNGDETVTKVKRVEKDNETTSSSKKDDEEEELEEPFTPVNLDEKFPLSPLQQQTFPSSRPNSQSLPTAPPPLPPRNLKTPILQVSSNTDSSSSSSTSTMTNNEKRYFITSTSITENNNVITWENKTWEKIIKLKEEMWKSRIGVLDE</sequence>
<organism evidence="5 6">
    <name type="scientific">Kwoniella dendrophila CBS 6074</name>
    <dbReference type="NCBI Taxonomy" id="1295534"/>
    <lineage>
        <taxon>Eukaryota</taxon>
        <taxon>Fungi</taxon>
        <taxon>Dikarya</taxon>
        <taxon>Basidiomycota</taxon>
        <taxon>Agaricomycotina</taxon>
        <taxon>Tremellomycetes</taxon>
        <taxon>Tremellales</taxon>
        <taxon>Cryptococcaceae</taxon>
        <taxon>Kwoniella</taxon>
    </lineage>
</organism>
<reference evidence="5 6" key="1">
    <citation type="submission" date="2024-01" db="EMBL/GenBank/DDBJ databases">
        <title>Comparative genomics of Cryptococcus and Kwoniella reveals pathogenesis evolution and contrasting modes of karyotype evolution via chromosome fusion or intercentromeric recombination.</title>
        <authorList>
            <person name="Coelho M.A."/>
            <person name="David-Palma M."/>
            <person name="Shea T."/>
            <person name="Bowers K."/>
            <person name="McGinley-Smith S."/>
            <person name="Mohammad A.W."/>
            <person name="Gnirke A."/>
            <person name="Yurkov A.M."/>
            <person name="Nowrousian M."/>
            <person name="Sun S."/>
            <person name="Cuomo C.A."/>
            <person name="Heitman J."/>
        </authorList>
    </citation>
    <scope>NUCLEOTIDE SEQUENCE [LARGE SCALE GENOMIC DNA]</scope>
    <source>
        <strain evidence="5 6">CBS 6074</strain>
    </source>
</reference>
<dbReference type="AlphaFoldDB" id="A0AAX4JNE6"/>
<evidence type="ECO:0000256" key="3">
    <source>
        <dbReference type="SAM" id="MobiDB-lite"/>
    </source>
</evidence>
<dbReference type="SUPFAM" id="SSF144284">
    <property type="entry name" value="Sec2 N-terminal region"/>
    <property type="match status" value="1"/>
</dbReference>
<accession>A0AAX4JNE6</accession>
<dbReference type="Proteomes" id="UP001355207">
    <property type="component" value="Chromosome 2"/>
</dbReference>
<feature type="compositionally biased region" description="Basic and acidic residues" evidence="3">
    <location>
        <begin position="1"/>
        <end position="14"/>
    </location>
</feature>
<feature type="region of interest" description="Disordered" evidence="3">
    <location>
        <begin position="1"/>
        <end position="53"/>
    </location>
</feature>
<feature type="region of interest" description="Disordered" evidence="3">
    <location>
        <begin position="455"/>
        <end position="483"/>
    </location>
</feature>
<feature type="compositionally biased region" description="Polar residues" evidence="3">
    <location>
        <begin position="855"/>
        <end position="876"/>
    </location>
</feature>
<feature type="coiled-coil region" evidence="2">
    <location>
        <begin position="124"/>
        <end position="251"/>
    </location>
</feature>
<feature type="region of interest" description="Disordered" evidence="3">
    <location>
        <begin position="693"/>
        <end position="1032"/>
    </location>
</feature>
<dbReference type="GO" id="GO:0005085">
    <property type="term" value="F:guanyl-nucleotide exchange factor activity"/>
    <property type="evidence" value="ECO:0007669"/>
    <property type="project" value="InterPro"/>
</dbReference>
<dbReference type="InterPro" id="IPR040351">
    <property type="entry name" value="RAB3IL/RAB3IP/Sec2"/>
</dbReference>
<keyword evidence="1 2" id="KW-0175">Coiled coil</keyword>
<feature type="region of interest" description="Disordered" evidence="3">
    <location>
        <begin position="552"/>
        <end position="668"/>
    </location>
</feature>
<feature type="compositionally biased region" description="Basic and acidic residues" evidence="3">
    <location>
        <begin position="693"/>
        <end position="703"/>
    </location>
</feature>
<dbReference type="GO" id="GO:0051286">
    <property type="term" value="C:cell tip"/>
    <property type="evidence" value="ECO:0007669"/>
    <property type="project" value="TreeGrafter"/>
</dbReference>
<dbReference type="Pfam" id="PF06428">
    <property type="entry name" value="Sec2p"/>
    <property type="match status" value="1"/>
</dbReference>
<feature type="compositionally biased region" description="Basic and acidic residues" evidence="3">
    <location>
        <begin position="900"/>
        <end position="958"/>
    </location>
</feature>
<dbReference type="Gene3D" id="6.10.140.910">
    <property type="match status" value="1"/>
</dbReference>
<keyword evidence="6" id="KW-1185">Reference proteome</keyword>
<feature type="domain" description="GDP/GTP exchange factor Sec2 N-terminal" evidence="4">
    <location>
        <begin position="125"/>
        <end position="255"/>
    </location>
</feature>
<dbReference type="PANTHER" id="PTHR14430:SF0">
    <property type="entry name" value="SEC2P DOMAIN-CONTAINING PROTEIN"/>
    <property type="match status" value="1"/>
</dbReference>
<feature type="compositionally biased region" description="Basic and acidic residues" evidence="3">
    <location>
        <begin position="642"/>
        <end position="665"/>
    </location>
</feature>
<feature type="compositionally biased region" description="Polar residues" evidence="3">
    <location>
        <begin position="981"/>
        <end position="996"/>
    </location>
</feature>
<feature type="compositionally biased region" description="Basic and acidic residues" evidence="3">
    <location>
        <begin position="785"/>
        <end position="802"/>
    </location>
</feature>
<feature type="compositionally biased region" description="Low complexity" evidence="3">
    <location>
        <begin position="455"/>
        <end position="482"/>
    </location>
</feature>
<feature type="compositionally biased region" description="Polar residues" evidence="3">
    <location>
        <begin position="552"/>
        <end position="589"/>
    </location>
</feature>
<dbReference type="InterPro" id="IPR009449">
    <property type="entry name" value="Sec2_N"/>
</dbReference>
<dbReference type="EMBL" id="CP144099">
    <property type="protein sequence ID" value="WWC86897.1"/>
    <property type="molecule type" value="Genomic_DNA"/>
</dbReference>
<proteinExistence type="predicted"/>
<dbReference type="GO" id="GO:0006887">
    <property type="term" value="P:exocytosis"/>
    <property type="evidence" value="ECO:0007669"/>
    <property type="project" value="TreeGrafter"/>
</dbReference>
<feature type="compositionally biased region" description="Polar residues" evidence="3">
    <location>
        <begin position="749"/>
        <end position="764"/>
    </location>
</feature>
<feature type="region of interest" description="Disordered" evidence="3">
    <location>
        <begin position="416"/>
        <end position="442"/>
    </location>
</feature>
<evidence type="ECO:0000256" key="1">
    <source>
        <dbReference type="ARBA" id="ARBA00023054"/>
    </source>
</evidence>
<dbReference type="CDD" id="cd21044">
    <property type="entry name" value="Rab11BD_RAB3IP_like"/>
    <property type="match status" value="1"/>
</dbReference>
<dbReference type="RefSeq" id="XP_066073660.1">
    <property type="nucleotide sequence ID" value="XM_066217563.1"/>
</dbReference>
<dbReference type="GeneID" id="91092448"/>
<evidence type="ECO:0000313" key="5">
    <source>
        <dbReference type="EMBL" id="WWC86897.1"/>
    </source>
</evidence>
<gene>
    <name evidence="5" type="ORF">L201_001776</name>
</gene>